<dbReference type="InterPro" id="IPR021927">
    <property type="entry name" value="DUF3540"/>
</dbReference>
<dbReference type="RefSeq" id="WP_150433844.1">
    <property type="nucleotide sequence ID" value="NZ_VYKJ01000001.1"/>
</dbReference>
<protein>
    <submittedName>
        <fullName evidence="1">DUF3540 domain-containing protein</fullName>
    </submittedName>
</protein>
<evidence type="ECO:0000313" key="1">
    <source>
        <dbReference type="EMBL" id="KAA9003297.1"/>
    </source>
</evidence>
<accession>A0A5J5G7W3</accession>
<gene>
    <name evidence="1" type="ORF">FJU30_01100</name>
    <name evidence="2" type="ORF">FJU30_03665</name>
</gene>
<name>A0A5J5G7W3_9GAMM</name>
<evidence type="ECO:0000313" key="3">
    <source>
        <dbReference type="Proteomes" id="UP000335415"/>
    </source>
</evidence>
<dbReference type="EMBL" id="VYKJ01000001">
    <property type="protein sequence ID" value="KAA9003297.1"/>
    <property type="molecule type" value="Genomic_DNA"/>
</dbReference>
<sequence length="202" mass="21999">MNKVNHALALSLTPPLQSAGLVTHLFADGSLTVECEGRGWHCRRAASCVIAAEIGDRVLIASTDEQVWLLAVLERAATHQPAQLNVAGDLRISSNGELSLSSPTLRVTAEEGDCHISQMKYSGESVSAWVSLSRIVGKRAESVWHTVTQISHHLLRKTTQTEQVRAGQLDMKAEDYARLHAENTLITSKAITKVDSEQIHMG</sequence>
<proteinExistence type="predicted"/>
<dbReference type="EMBL" id="VYKJ01000001">
    <property type="protein sequence ID" value="KAA9003321.1"/>
    <property type="molecule type" value="Genomic_DNA"/>
</dbReference>
<comment type="caution">
    <text evidence="1">The sequence shown here is derived from an EMBL/GenBank/DDBJ whole genome shotgun (WGS) entry which is preliminary data.</text>
</comment>
<dbReference type="Proteomes" id="UP000335415">
    <property type="component" value="Unassembled WGS sequence"/>
</dbReference>
<reference evidence="1 3" key="1">
    <citation type="submission" date="2019-09" db="EMBL/GenBank/DDBJ databases">
        <authorList>
            <person name="Li Y."/>
        </authorList>
    </citation>
    <scope>NUCLEOTIDE SEQUENCE [LARGE SCALE GENOMIC DNA]</scope>
    <source>
        <strain evidence="1 3">L3-3HA</strain>
    </source>
</reference>
<keyword evidence="3" id="KW-1185">Reference proteome</keyword>
<dbReference type="AlphaFoldDB" id="A0A5J5G7W3"/>
<evidence type="ECO:0000313" key="2">
    <source>
        <dbReference type="EMBL" id="KAA9003321.1"/>
    </source>
</evidence>
<dbReference type="Pfam" id="PF12059">
    <property type="entry name" value="DUF3540"/>
    <property type="match status" value="1"/>
</dbReference>
<dbReference type="OrthoDB" id="6119047at2"/>
<organism evidence="1 3">
    <name type="scientific">Affinibrenneria salicis</name>
    <dbReference type="NCBI Taxonomy" id="2590031"/>
    <lineage>
        <taxon>Bacteria</taxon>
        <taxon>Pseudomonadati</taxon>
        <taxon>Pseudomonadota</taxon>
        <taxon>Gammaproteobacteria</taxon>
        <taxon>Enterobacterales</taxon>
        <taxon>Pectobacteriaceae</taxon>
        <taxon>Affinibrenneria</taxon>
    </lineage>
</organism>